<dbReference type="UniPathway" id="UPA00771">
    <property type="reaction ID" value="UER00766"/>
</dbReference>
<dbReference type="InterPro" id="IPR016167">
    <property type="entry name" value="FAD-bd_PCMH_sub1"/>
</dbReference>
<feature type="compositionally biased region" description="Basic and acidic residues" evidence="5">
    <location>
        <begin position="345"/>
        <end position="357"/>
    </location>
</feature>
<dbReference type="Gene3D" id="3.30.70.2520">
    <property type="match status" value="1"/>
</dbReference>
<dbReference type="EC" id="1.1.3.37" evidence="2"/>
<dbReference type="InterPro" id="IPR016169">
    <property type="entry name" value="FAD-bd_PCMH_sub2"/>
</dbReference>
<comment type="pathway">
    <text evidence="1">Cofactor biosynthesis; D-erythroascorbate biosynthesis; dehydro-D-arabinono-1,4-lactone from D-arabinose: step 2/2.</text>
</comment>
<dbReference type="PANTHER" id="PTHR43762">
    <property type="entry name" value="L-GULONOLACTONE OXIDASE"/>
    <property type="match status" value="1"/>
</dbReference>
<dbReference type="GO" id="GO:0003885">
    <property type="term" value="F:D-arabinono-1,4-lactone oxidase activity"/>
    <property type="evidence" value="ECO:0007669"/>
    <property type="project" value="UniProtKB-EC"/>
</dbReference>
<protein>
    <recommendedName>
        <fullName evidence="2">D-arabinono-1,4-lactone oxidase</fullName>
        <ecNumber evidence="2">1.1.3.37</ecNumber>
    </recommendedName>
    <alternativeName>
        <fullName evidence="4">L-galactono-gamma-lactone oxidase</fullName>
    </alternativeName>
</protein>
<keyword evidence="3" id="KW-0560">Oxidoreductase</keyword>
<evidence type="ECO:0000256" key="2">
    <source>
        <dbReference type="ARBA" id="ARBA00013136"/>
    </source>
</evidence>
<dbReference type="InterPro" id="IPR016171">
    <property type="entry name" value="Vanillyl_alc_oxidase_C-sub2"/>
</dbReference>
<organism evidence="7 8">
    <name type="scientific">Sporidiobolus salmonicolor</name>
    <name type="common">Yeast-like fungus</name>
    <name type="synonym">Sporobolomyces salmonicolor</name>
    <dbReference type="NCBI Taxonomy" id="5005"/>
    <lineage>
        <taxon>Eukaryota</taxon>
        <taxon>Fungi</taxon>
        <taxon>Dikarya</taxon>
        <taxon>Basidiomycota</taxon>
        <taxon>Pucciniomycotina</taxon>
        <taxon>Microbotryomycetes</taxon>
        <taxon>Sporidiobolales</taxon>
        <taxon>Sporidiobolaceae</taxon>
        <taxon>Sporobolomyces</taxon>
    </lineage>
</organism>
<dbReference type="InterPro" id="IPR016166">
    <property type="entry name" value="FAD-bd_PCMH"/>
</dbReference>
<dbReference type="Gene3D" id="3.30.465.10">
    <property type="match status" value="1"/>
</dbReference>
<dbReference type="EMBL" id="CENE01000017">
    <property type="protein sequence ID" value="CEQ41753.1"/>
    <property type="molecule type" value="Genomic_DNA"/>
</dbReference>
<dbReference type="Pfam" id="PF04030">
    <property type="entry name" value="ALO"/>
    <property type="match status" value="2"/>
</dbReference>
<dbReference type="GO" id="GO:0005739">
    <property type="term" value="C:mitochondrion"/>
    <property type="evidence" value="ECO:0007669"/>
    <property type="project" value="TreeGrafter"/>
</dbReference>
<reference evidence="8" key="1">
    <citation type="submission" date="2015-02" db="EMBL/GenBank/DDBJ databases">
        <authorList>
            <person name="Gon?alves P."/>
        </authorList>
    </citation>
    <scope>NUCLEOTIDE SEQUENCE [LARGE SCALE GENOMIC DNA]</scope>
</reference>
<dbReference type="InterPro" id="IPR010031">
    <property type="entry name" value="FAD_lactone_oxidase-like"/>
</dbReference>
<dbReference type="SUPFAM" id="SSF56176">
    <property type="entry name" value="FAD-binding/transporter-associated domain-like"/>
    <property type="match status" value="1"/>
</dbReference>
<gene>
    <name evidence="7" type="primary">SPOSA6832_03506</name>
</gene>
<evidence type="ECO:0000256" key="3">
    <source>
        <dbReference type="ARBA" id="ARBA00023002"/>
    </source>
</evidence>
<keyword evidence="8" id="KW-1185">Reference proteome</keyword>
<evidence type="ECO:0000313" key="8">
    <source>
        <dbReference type="Proteomes" id="UP000243876"/>
    </source>
</evidence>
<dbReference type="Gene3D" id="3.30.43.10">
    <property type="entry name" value="Uridine Diphospho-n-acetylenolpyruvylglucosamine Reductase, domain 2"/>
    <property type="match status" value="1"/>
</dbReference>
<dbReference type="PROSITE" id="PS51387">
    <property type="entry name" value="FAD_PCMH"/>
    <property type="match status" value="1"/>
</dbReference>
<dbReference type="OrthoDB" id="610608at2759"/>
<dbReference type="Proteomes" id="UP000243876">
    <property type="component" value="Unassembled WGS sequence"/>
</dbReference>
<evidence type="ECO:0000256" key="4">
    <source>
        <dbReference type="ARBA" id="ARBA00033418"/>
    </source>
</evidence>
<evidence type="ECO:0000256" key="5">
    <source>
        <dbReference type="SAM" id="MobiDB-lite"/>
    </source>
</evidence>
<evidence type="ECO:0000313" key="7">
    <source>
        <dbReference type="EMBL" id="CEQ41753.1"/>
    </source>
</evidence>
<dbReference type="InterPro" id="IPR007173">
    <property type="entry name" value="ALO_C"/>
</dbReference>
<dbReference type="Gene3D" id="1.10.45.10">
    <property type="entry name" value="Vanillyl-alcohol Oxidase, Chain A, domain 4"/>
    <property type="match status" value="1"/>
</dbReference>
<name>A0A0D6EPN9_SPOSA</name>
<accession>A0A0D6EPN9</accession>
<evidence type="ECO:0000259" key="6">
    <source>
        <dbReference type="PROSITE" id="PS51387"/>
    </source>
</evidence>
<feature type="region of interest" description="Disordered" evidence="5">
    <location>
        <begin position="345"/>
        <end position="373"/>
    </location>
</feature>
<feature type="domain" description="FAD-binding PCMH-type" evidence="6">
    <location>
        <begin position="44"/>
        <end position="216"/>
    </location>
</feature>
<sequence>MPVPPPSSPPLSHLSTSDLRHRLAPITLAPGTAASVFTNWATTFRSQTEATFRPTEVEQVRWVVELARREARELRAAGAGHSPSDIVCTGGYVVDLRGVDRVLDIDAATETFHAEGGILLRNLHPILQEADLALSSLGSISDQTLAGAISTSTHGSGVTFGSLSTYVTFLDLILPLPDAPVVRVSREQDLDLFMSALCGLGTVGVIVGVGMRAEKAFRLEEECFSMTFETFQRYWREVAESAEHVRCWWFPQIGRVKVSRLNRTTKPITPPPNPLKSWLIDRFISHHVHAVALFLSRYFPSILPYHAHVMWNLVNQPGPLRWKELFGRVEWPTIKAVEGVRQVRESGEKTPLFERKKPLSGLATPPADMITPPRSPLALSPVISSSSSRSLSPLSRDSSFTSPSSLDSMADSFHSNLALPAAELGDELETNRSIPWPILEDEPTYCVDTSIGIFNYDCGLYVCFLTFPVLPLSLTVPLPSPQYTYESSIPYAQTGSALSALEAWHTRELHNSQGYQLKAHFPIEIRWTEEDDVWLSPTYGIRGTYLGAIQYRPFNLPVPYRSCFSTFASILAAFSGRPHWAKTHTLTPSVLARTYPRFGDFLAVRERVDPHRILVNGYVRRHLLGLGATGETLEKEREDAGWETRSREWKARKLVPGPEVQAAA</sequence>
<dbReference type="GO" id="GO:0016020">
    <property type="term" value="C:membrane"/>
    <property type="evidence" value="ECO:0007669"/>
    <property type="project" value="InterPro"/>
</dbReference>
<evidence type="ECO:0000256" key="1">
    <source>
        <dbReference type="ARBA" id="ARBA00005083"/>
    </source>
</evidence>
<dbReference type="AlphaFoldDB" id="A0A0D6EPN9"/>
<dbReference type="PIRSF" id="PIRSF000136">
    <property type="entry name" value="LGO_GLO"/>
    <property type="match status" value="1"/>
</dbReference>
<dbReference type="GO" id="GO:0071949">
    <property type="term" value="F:FAD binding"/>
    <property type="evidence" value="ECO:0007669"/>
    <property type="project" value="InterPro"/>
</dbReference>
<dbReference type="InterPro" id="IPR006094">
    <property type="entry name" value="Oxid_FAD_bind_N"/>
</dbReference>
<dbReference type="PANTHER" id="PTHR43762:SF1">
    <property type="entry name" value="D-ARABINONO-1,4-LACTONE OXIDASE"/>
    <property type="match status" value="1"/>
</dbReference>
<dbReference type="Pfam" id="PF01565">
    <property type="entry name" value="FAD_binding_4"/>
    <property type="match status" value="1"/>
</dbReference>
<dbReference type="InterPro" id="IPR036318">
    <property type="entry name" value="FAD-bd_PCMH-like_sf"/>
</dbReference>
<proteinExistence type="predicted"/>